<keyword evidence="3" id="KW-0255">Endonuclease</keyword>
<keyword evidence="1" id="KW-1133">Transmembrane helix</keyword>
<keyword evidence="1" id="KW-0472">Membrane</keyword>
<organism evidence="3 4">
    <name type="scientific">Faecalibacter rhinopitheci</name>
    <dbReference type="NCBI Taxonomy" id="2779678"/>
    <lineage>
        <taxon>Bacteria</taxon>
        <taxon>Pseudomonadati</taxon>
        <taxon>Bacteroidota</taxon>
        <taxon>Flavobacteriia</taxon>
        <taxon>Flavobacteriales</taxon>
        <taxon>Weeksellaceae</taxon>
        <taxon>Faecalibacter</taxon>
    </lineage>
</organism>
<dbReference type="InterPro" id="IPR005135">
    <property type="entry name" value="Endo/exonuclease/phosphatase"/>
</dbReference>
<evidence type="ECO:0000313" key="3">
    <source>
        <dbReference type="EMBL" id="MBF0596543.1"/>
    </source>
</evidence>
<dbReference type="AlphaFoldDB" id="A0A8J7K3I8"/>
<dbReference type="GO" id="GO:0004519">
    <property type="term" value="F:endonuclease activity"/>
    <property type="evidence" value="ECO:0007669"/>
    <property type="project" value="UniProtKB-KW"/>
</dbReference>
<feature type="transmembrane region" description="Helical" evidence="1">
    <location>
        <begin position="12"/>
        <end position="38"/>
    </location>
</feature>
<dbReference type="InterPro" id="IPR036691">
    <property type="entry name" value="Endo/exonu/phosph_ase_sf"/>
</dbReference>
<evidence type="ECO:0000313" key="4">
    <source>
        <dbReference type="Proteomes" id="UP000608754"/>
    </source>
</evidence>
<dbReference type="Gene3D" id="3.60.10.10">
    <property type="entry name" value="Endonuclease/exonuclease/phosphatase"/>
    <property type="match status" value="1"/>
</dbReference>
<feature type="domain" description="Endonuclease/exonuclease/phosphatase" evidence="2">
    <location>
        <begin position="80"/>
        <end position="305"/>
    </location>
</feature>
<evidence type="ECO:0000259" key="2">
    <source>
        <dbReference type="Pfam" id="PF03372"/>
    </source>
</evidence>
<name>A0A8J7K3I8_9FLAO</name>
<feature type="transmembrane region" description="Helical" evidence="1">
    <location>
        <begin position="44"/>
        <end position="65"/>
    </location>
</feature>
<dbReference type="CDD" id="cd09084">
    <property type="entry name" value="EEP-2"/>
    <property type="match status" value="1"/>
</dbReference>
<dbReference type="SUPFAM" id="SSF56219">
    <property type="entry name" value="DNase I-like"/>
    <property type="match status" value="1"/>
</dbReference>
<sequence length="317" mass="36826">MFLNKVFSPSQIPYFNFISIGFPVIFFIIVLFLVYWVLVSVRRFLLVLILSSGLFYPIYLSYPIINLNKKSTEISDISVMTFNTHGFKTEGTQELVEQNLTDIMFFQEGGEKTHKKWRETKLKGYYYEYFAGLSIYSKYPIIYTNRIESTNTSSSGIAGFADIDLGTDTIRLINVYMEPMYIDKALVKDVMLSETKEEIEQSSKKIENKLVNGMRVHENQLDFLIPFIRKSPHPIILGSDLNSTPSSYEYEQITKYLKDSYIRAGSGNGTTFHGFKFPIRIDYLFHTQELEVVQAKVIRKKFSDHFPVIVNYKLHNN</sequence>
<dbReference type="Proteomes" id="UP000608754">
    <property type="component" value="Unassembled WGS sequence"/>
</dbReference>
<protein>
    <submittedName>
        <fullName evidence="3">Endonuclease/exonuclease/phosphatase family protein</fullName>
    </submittedName>
</protein>
<accession>A0A8J7K3I8</accession>
<reference evidence="3" key="1">
    <citation type="submission" date="2020-10" db="EMBL/GenBank/DDBJ databases">
        <authorList>
            <person name="Lu T."/>
            <person name="Wang Q."/>
            <person name="Han X."/>
        </authorList>
    </citation>
    <scope>NUCLEOTIDE SEQUENCE</scope>
    <source>
        <strain evidence="3">WQ 117</strain>
    </source>
</reference>
<comment type="caution">
    <text evidence="3">The sequence shown here is derived from an EMBL/GenBank/DDBJ whole genome shotgun (WGS) entry which is preliminary data.</text>
</comment>
<keyword evidence="4" id="KW-1185">Reference proteome</keyword>
<gene>
    <name evidence="3" type="ORF">IM532_03545</name>
</gene>
<keyword evidence="3" id="KW-0378">Hydrolase</keyword>
<keyword evidence="1" id="KW-0812">Transmembrane</keyword>
<dbReference type="Pfam" id="PF03372">
    <property type="entry name" value="Exo_endo_phos"/>
    <property type="match status" value="1"/>
</dbReference>
<evidence type="ECO:0000256" key="1">
    <source>
        <dbReference type="SAM" id="Phobius"/>
    </source>
</evidence>
<proteinExistence type="predicted"/>
<keyword evidence="3" id="KW-0540">Nuclease</keyword>
<dbReference type="EMBL" id="JADGIK010000002">
    <property type="protein sequence ID" value="MBF0596543.1"/>
    <property type="molecule type" value="Genomic_DNA"/>
</dbReference>